<protein>
    <submittedName>
        <fullName evidence="1">Uncharacterized protein</fullName>
    </submittedName>
</protein>
<dbReference type="SUPFAM" id="SSF48452">
    <property type="entry name" value="TPR-like"/>
    <property type="match status" value="1"/>
</dbReference>
<dbReference type="EMBL" id="BBJU01000029">
    <property type="protein sequence ID" value="GAK72911.1"/>
    <property type="molecule type" value="Genomic_DNA"/>
</dbReference>
<dbReference type="eggNOG" id="COG0457">
    <property type="taxonomic scope" value="Bacteria"/>
</dbReference>
<dbReference type="OrthoDB" id="54411at2"/>
<accession>A0A081D1W5</accession>
<comment type="caution">
    <text evidence="1">The sequence shown here is derived from an EMBL/GenBank/DDBJ whole genome shotgun (WGS) entry which is preliminary data.</text>
</comment>
<dbReference type="InterPro" id="IPR011990">
    <property type="entry name" value="TPR-like_helical_dom_sf"/>
</dbReference>
<evidence type="ECO:0000313" key="2">
    <source>
        <dbReference type="Proteomes" id="UP000028701"/>
    </source>
</evidence>
<reference evidence="1 2" key="1">
    <citation type="submission" date="2014-08" db="EMBL/GenBank/DDBJ databases">
        <title>Whole genome shotgun sequence of Rhizobium rubi NBRC 13261.</title>
        <authorList>
            <person name="Katano-Makiyama Y."/>
            <person name="Hosoyama A."/>
            <person name="Hashimoto M."/>
            <person name="Hosoyama Y."/>
            <person name="Noguchi M."/>
            <person name="Tsuchikane K."/>
            <person name="Uohara A."/>
            <person name="Ohji S."/>
            <person name="Ichikawa N."/>
            <person name="Kimura A."/>
            <person name="Yamazoe A."/>
            <person name="Fujita N."/>
        </authorList>
    </citation>
    <scope>NUCLEOTIDE SEQUENCE [LARGE SCALE GENOMIC DNA]</scope>
    <source>
        <strain evidence="1 2">NBRC 13261</strain>
    </source>
</reference>
<dbReference type="Gene3D" id="1.25.40.10">
    <property type="entry name" value="Tetratricopeptide repeat domain"/>
    <property type="match status" value="1"/>
</dbReference>
<dbReference type="Proteomes" id="UP000028701">
    <property type="component" value="Unassembled WGS sequence"/>
</dbReference>
<dbReference type="eggNOG" id="COG5616">
    <property type="taxonomic scope" value="Bacteria"/>
</dbReference>
<name>A0A081D1W5_9HYPH</name>
<evidence type="ECO:0000313" key="1">
    <source>
        <dbReference type="EMBL" id="GAK72911.1"/>
    </source>
</evidence>
<organism evidence="1 2">
    <name type="scientific">Agrobacterium rubi TR3 = NBRC 13261</name>
    <dbReference type="NCBI Taxonomy" id="1368415"/>
    <lineage>
        <taxon>Bacteria</taxon>
        <taxon>Pseudomonadati</taxon>
        <taxon>Pseudomonadota</taxon>
        <taxon>Alphaproteobacteria</taxon>
        <taxon>Hyphomicrobiales</taxon>
        <taxon>Rhizobiaceae</taxon>
        <taxon>Rhizobium/Agrobacterium group</taxon>
        <taxon>Agrobacterium</taxon>
    </lineage>
</organism>
<sequence>MAFRLATLGRCNLEDEAGNVISVPTQSLFLCAYLYDIGKPVARRDAANLLWPGHGHAASTNLRSMLRRFSLATQNAPSPPITIDGNSLSINLQMLSCDLDFTQIATPVERLQAACSAIAMRFLPSLGDGKTALDTWVRDVRRRLLGTLRAQFLEIIGSETQSPDIKTELRRTAVLLLEADPDDHDIRRHLASGLTGGRSAILPATPIARILPAHIMSGEPVGETQTPQPRIALLPPSTSQEANREGSILNALIEDLTIGLCSSRTVSVVAPYTSERIQASKDKAAALEKHNVVYALDSRRNDTHLFVQLIFTPTEEIIWADRFELSPVAIASHRETMATAIQRELMFRIGLHQGAVRDFTRRPEAYFLYLKGLQTLSSVSLPSIRRARKYFKEALEHGNDLPEALAAMSRTLTTEWILTARCDEELLTKAQYFADCAIKENDGFASGFKELGVSRLFMGRIDDSLAALSQAEHLSPQYADVLASHADSLIHASDPVSAMVKIKHAISLNPISPDIYFWTAAGASYFLQEYDQALNYIDQMDNKRAASRLAAACCGMLGAIDKARAHRAKVFEDNPSFDLERWLAVIPHKEQWQTELYREGLKRAGF</sequence>
<dbReference type="AlphaFoldDB" id="A0A081D1W5"/>
<gene>
    <name evidence="1" type="ORF">RRU01S_29_00280</name>
</gene>
<proteinExistence type="predicted"/>